<keyword evidence="2" id="KW-1185">Reference proteome</keyword>
<evidence type="ECO:0000313" key="2">
    <source>
        <dbReference type="Proteomes" id="UP000539175"/>
    </source>
</evidence>
<accession>A0A7X0B2J4</accession>
<dbReference type="Proteomes" id="UP000539175">
    <property type="component" value="Unassembled WGS sequence"/>
</dbReference>
<name>A0A7X0B2J4_9PROT</name>
<dbReference type="AlphaFoldDB" id="A0A7X0B2J4"/>
<evidence type="ECO:0000313" key="1">
    <source>
        <dbReference type="EMBL" id="MBB6253044.1"/>
    </source>
</evidence>
<dbReference type="EMBL" id="JACIIZ010000010">
    <property type="protein sequence ID" value="MBB6253044.1"/>
    <property type="molecule type" value="Genomic_DNA"/>
</dbReference>
<organism evidence="1 2">
    <name type="scientific">Nitrospirillum iridis</name>
    <dbReference type="NCBI Taxonomy" id="765888"/>
    <lineage>
        <taxon>Bacteria</taxon>
        <taxon>Pseudomonadati</taxon>
        <taxon>Pseudomonadota</taxon>
        <taxon>Alphaproteobacteria</taxon>
        <taxon>Rhodospirillales</taxon>
        <taxon>Azospirillaceae</taxon>
        <taxon>Nitrospirillum</taxon>
    </lineage>
</organism>
<reference evidence="1 2" key="1">
    <citation type="submission" date="2020-08" db="EMBL/GenBank/DDBJ databases">
        <title>Genomic Encyclopedia of Type Strains, Phase IV (KMG-IV): sequencing the most valuable type-strain genomes for metagenomic binning, comparative biology and taxonomic classification.</title>
        <authorList>
            <person name="Goeker M."/>
        </authorList>
    </citation>
    <scope>NUCLEOTIDE SEQUENCE [LARGE SCALE GENOMIC DNA]</scope>
    <source>
        <strain evidence="1 2">DSM 22198</strain>
    </source>
</reference>
<comment type="caution">
    <text evidence="1">The sequence shown here is derived from an EMBL/GenBank/DDBJ whole genome shotgun (WGS) entry which is preliminary data.</text>
</comment>
<sequence length="69" mass="7143">MTNTHTALITISLPVASTEIERAATVAAAANAVYALKDHEALKGAEFGMTVQAPKVTRKPRAKKAAPAA</sequence>
<dbReference type="RefSeq" id="WP_184803068.1">
    <property type="nucleotide sequence ID" value="NZ_JACIIZ010000010.1"/>
</dbReference>
<gene>
    <name evidence="1" type="ORF">FHS74_003613</name>
</gene>
<proteinExistence type="predicted"/>
<protein>
    <submittedName>
        <fullName evidence="1">Uncharacterized protein</fullName>
    </submittedName>
</protein>